<accession>A0A975FKC4</accession>
<dbReference type="EMBL" id="CP071696">
    <property type="protein sequence ID" value="QTX04125.1"/>
    <property type="molecule type" value="Genomic_DNA"/>
</dbReference>
<dbReference type="RefSeq" id="WP_210897410.1">
    <property type="nucleotide sequence ID" value="NZ_CP071696.1"/>
</dbReference>
<reference evidence="2" key="1">
    <citation type="submission" date="2021-03" db="EMBL/GenBank/DDBJ databases">
        <title>Agromyces archimandritus sp. nov., isolated from the cockroach Archimandrita tessellata.</title>
        <authorList>
            <person name="Guzman J."/>
            <person name="Ortuzar M."/>
            <person name="Poehlein A."/>
            <person name="Daniel R."/>
            <person name="Trujillo M."/>
            <person name="Vilcinskas A."/>
        </authorList>
    </citation>
    <scope>NUCLEOTIDE SEQUENCE</scope>
    <source>
        <strain evidence="2">G127AT</strain>
    </source>
</reference>
<evidence type="ECO:0000256" key="1">
    <source>
        <dbReference type="SAM" id="MobiDB-lite"/>
    </source>
</evidence>
<feature type="compositionally biased region" description="Polar residues" evidence="1">
    <location>
        <begin position="106"/>
        <end position="121"/>
    </location>
</feature>
<dbReference type="KEGG" id="aarc:G127AT_12600"/>
<keyword evidence="3" id="KW-1185">Reference proteome</keyword>
<name>A0A975FKC4_9MICO</name>
<gene>
    <name evidence="2" type="ORF">G127AT_12600</name>
</gene>
<organism evidence="2 3">
    <name type="scientific">Agromyces archimandritae</name>
    <dbReference type="NCBI Taxonomy" id="2781962"/>
    <lineage>
        <taxon>Bacteria</taxon>
        <taxon>Bacillati</taxon>
        <taxon>Actinomycetota</taxon>
        <taxon>Actinomycetes</taxon>
        <taxon>Micrococcales</taxon>
        <taxon>Microbacteriaceae</taxon>
        <taxon>Agromyces</taxon>
    </lineage>
</organism>
<evidence type="ECO:0000313" key="2">
    <source>
        <dbReference type="EMBL" id="QTX04125.1"/>
    </source>
</evidence>
<proteinExistence type="predicted"/>
<feature type="region of interest" description="Disordered" evidence="1">
    <location>
        <begin position="99"/>
        <end position="192"/>
    </location>
</feature>
<sequence>MSTANGGELVRDRLWFDDGFATIPNAWLRDEKITHQARGLLVQIASHQAGFRISIMSLVAGALNGRDAIQGMLLELQRAGYLVRETYRSQGLKRYRYRLRDPHSPVDNSGQASFELSTGENKNPRSRQYPGFQDTGNPYTGFPFTENPDAKEDQVKNTHPGFVSDVTTEQPVDNSPASANDQSDAEAQSAPPAGGFAALAAARLASFDARCPGRRLGDHTYEQSGYCRDCGHRRPDEGDDALVVNTTTGEVA</sequence>
<evidence type="ECO:0008006" key="4">
    <source>
        <dbReference type="Google" id="ProtNLM"/>
    </source>
</evidence>
<evidence type="ECO:0000313" key="3">
    <source>
        <dbReference type="Proteomes" id="UP000671914"/>
    </source>
</evidence>
<dbReference type="Proteomes" id="UP000671914">
    <property type="component" value="Chromosome"/>
</dbReference>
<dbReference type="AlphaFoldDB" id="A0A975FKC4"/>
<protein>
    <recommendedName>
        <fullName evidence="4">Helix-turn-helix domain-containing protein</fullName>
    </recommendedName>
</protein>
<feature type="compositionally biased region" description="Polar residues" evidence="1">
    <location>
        <begin position="165"/>
        <end position="186"/>
    </location>
</feature>